<evidence type="ECO:0000256" key="2">
    <source>
        <dbReference type="SAM" id="MobiDB-lite"/>
    </source>
</evidence>
<keyword evidence="1" id="KW-0175">Coiled coil</keyword>
<proteinExistence type="predicted"/>
<feature type="transmembrane region" description="Helical" evidence="3">
    <location>
        <begin position="34"/>
        <end position="57"/>
    </location>
</feature>
<evidence type="ECO:0000256" key="3">
    <source>
        <dbReference type="SAM" id="Phobius"/>
    </source>
</evidence>
<feature type="region of interest" description="Disordered" evidence="2">
    <location>
        <begin position="1"/>
        <end position="23"/>
    </location>
</feature>
<protein>
    <recommendedName>
        <fullName evidence="5">Methyl-accepting chemotaxis protein</fullName>
    </recommendedName>
</protein>
<organism evidence="4">
    <name type="scientific">hydrothermal vent metagenome</name>
    <dbReference type="NCBI Taxonomy" id="652676"/>
    <lineage>
        <taxon>unclassified sequences</taxon>
        <taxon>metagenomes</taxon>
        <taxon>ecological metagenomes</taxon>
    </lineage>
</organism>
<keyword evidence="3" id="KW-0812">Transmembrane</keyword>
<name>A0A3B1AGM5_9ZZZZ</name>
<feature type="transmembrane region" description="Helical" evidence="3">
    <location>
        <begin position="69"/>
        <end position="93"/>
    </location>
</feature>
<accession>A0A3B1AGM5</accession>
<feature type="coiled-coil region" evidence="1">
    <location>
        <begin position="669"/>
        <end position="696"/>
    </location>
</feature>
<reference evidence="4" key="1">
    <citation type="submission" date="2018-06" db="EMBL/GenBank/DDBJ databases">
        <authorList>
            <person name="Zhirakovskaya E."/>
        </authorList>
    </citation>
    <scope>NUCLEOTIDE SEQUENCE</scope>
</reference>
<keyword evidence="3" id="KW-1133">Transmembrane helix</keyword>
<keyword evidence="3" id="KW-0472">Membrane</keyword>
<dbReference type="AlphaFoldDB" id="A0A3B1AGM5"/>
<feature type="compositionally biased region" description="Basic and acidic residues" evidence="2">
    <location>
        <begin position="1"/>
        <end position="15"/>
    </location>
</feature>
<dbReference type="EMBL" id="UOFW01000118">
    <property type="protein sequence ID" value="VAX05016.1"/>
    <property type="molecule type" value="Genomic_DNA"/>
</dbReference>
<evidence type="ECO:0000313" key="4">
    <source>
        <dbReference type="EMBL" id="VAX05016.1"/>
    </source>
</evidence>
<dbReference type="Gene3D" id="1.20.120.20">
    <property type="entry name" value="Apolipoprotein"/>
    <property type="match status" value="1"/>
</dbReference>
<evidence type="ECO:0008006" key="5">
    <source>
        <dbReference type="Google" id="ProtNLM"/>
    </source>
</evidence>
<evidence type="ECO:0000256" key="1">
    <source>
        <dbReference type="SAM" id="Coils"/>
    </source>
</evidence>
<dbReference type="SUPFAM" id="SSF58104">
    <property type="entry name" value="Methyl-accepting chemotaxis protein (MCP) signaling domain"/>
    <property type="match status" value="1"/>
</dbReference>
<sequence>MADGKESDIEPKTRPDTGQNTGQNVASKQTWFKWFWPLLLCSALSIIWIGICIWWFIASGKTIARMPIYEAGGLLAGASLPLILVWLIALVYLRTDPLREHRTALTHGLDGLLAPLDVAQKRVNSIVAELHKEIHHVEAASDIATTRIDNLENRFQDQISNLFEVTTDAEAKAANLQTTLSTEREAFARLMVDITDHTDKLENQFRQIKFDSKSITNITRQNSEKVSNEIIFQNKTLDERSKLIEKQLEKMSVGLITMSEAISGNCETSENTLNHLSQSLIDKQALLAKGLAELSENTDDICEKMDKQSHIITELNQKTAEESEKITQTLVEQATNLTAVTADALSQTTQCGEAFQDQAAAMGQRLDEATDKSKILLDEASSSFKENAEQIVQSSQNLSDSLVGHMGRATNDLDAKSETLEHTITARLSTIEDALEKQAELIRQNLIAQTQEMQNALDQNSGKATEFITSQGSEISENMNQKFGRFMEQMEKQTDQIQLFADETTEKLEGTILSVEAQATRVDQAVKLTTGSLNKKTELMQEHYSSFGQITEEFRIQVDKSEEFFKDHHDNIVKSLSHITGQLDSAVQNLKDQSSGLGEHAQEIIGGIVDQTGHLSDHIDDIRGRTENTIRNIQDMGDTVSTYFTATDTQAAKLSENWQKTASLVENQCSDTLSRLDELAEKLIEVEKEHANAAEQAMDKSAHVSDQMHHASENIFLASASAIEAADEASAAIDQHSEKFQQLINAIQLSNKSILIDAEVIEQKNRNKNGNHFSDLASKIIEQLQSLSIDINRHFEDDISDKVWQSYIDGDKNTFIRKLKKLINKKHTDAIREKYKSDGEFRKYVLEYMQIFENLISQSMASESYSTFSVALISSETGKVYLFLAQATERLSTKKK</sequence>
<gene>
    <name evidence="4" type="ORF">MNBD_ALPHA03-1909</name>
</gene>